<reference evidence="2" key="1">
    <citation type="submission" date="2016-10" db="EMBL/GenBank/DDBJ databases">
        <authorList>
            <person name="Varghese N."/>
            <person name="Submissions S."/>
        </authorList>
    </citation>
    <scope>NUCLEOTIDE SEQUENCE [LARGE SCALE GENOMIC DNA]</scope>
    <source>
        <strain evidence="2">CGMCC 1.7739</strain>
    </source>
</reference>
<proteinExistence type="predicted"/>
<gene>
    <name evidence="1" type="ORF">SAMN04488063_2222</name>
</gene>
<dbReference type="STRING" id="553467.SAMN04488063_2222"/>
<organism evidence="1 2">
    <name type="scientific">Halopelagius inordinatus</name>
    <dbReference type="NCBI Taxonomy" id="553467"/>
    <lineage>
        <taxon>Archaea</taxon>
        <taxon>Methanobacteriati</taxon>
        <taxon>Methanobacteriota</taxon>
        <taxon>Stenosarchaea group</taxon>
        <taxon>Halobacteria</taxon>
        <taxon>Halobacteriales</taxon>
        <taxon>Haloferacaceae</taxon>
    </lineage>
</organism>
<evidence type="ECO:0000313" key="1">
    <source>
        <dbReference type="EMBL" id="SFG49517.1"/>
    </source>
</evidence>
<dbReference type="RefSeq" id="WP_092892140.1">
    <property type="nucleotide sequence ID" value="NZ_FOOQ01000002.1"/>
</dbReference>
<protein>
    <submittedName>
        <fullName evidence="1">Uncharacterized protein</fullName>
    </submittedName>
</protein>
<keyword evidence="2" id="KW-1185">Reference proteome</keyword>
<name>A0A1I2SF46_9EURY</name>
<dbReference type="OrthoDB" id="170219at2157"/>
<dbReference type="EMBL" id="FOOQ01000002">
    <property type="protein sequence ID" value="SFG49517.1"/>
    <property type="molecule type" value="Genomic_DNA"/>
</dbReference>
<dbReference type="Proteomes" id="UP000198876">
    <property type="component" value="Unassembled WGS sequence"/>
</dbReference>
<evidence type="ECO:0000313" key="2">
    <source>
        <dbReference type="Proteomes" id="UP000198876"/>
    </source>
</evidence>
<sequence length="167" mass="19120">MRFKLVPAPPASLDGVPDAQRAVPLVPGSEDDCCARLMRRLDFRSRDVARTWLTFLRALELAAKTESGSFVRRRTDPTPAHLRRAFRERIFGAQEVLSMLSADPTTADEAFEAFEDRVPTWEHHKNPDEWRVIWRDRTETVLEWFVLLGAAEKRDGGYVLAESVTHD</sequence>
<dbReference type="InterPro" id="IPR058821">
    <property type="entry name" value="Double_WHD-containing_halo"/>
</dbReference>
<dbReference type="AlphaFoldDB" id="A0A1I2SF46"/>
<accession>A0A1I2SF46</accession>
<dbReference type="Pfam" id="PF25947">
    <property type="entry name" value="WHD_halo_double"/>
    <property type="match status" value="1"/>
</dbReference>